<organism evidence="1">
    <name type="scientific">hydrothermal vent metagenome</name>
    <dbReference type="NCBI Taxonomy" id="652676"/>
    <lineage>
        <taxon>unclassified sequences</taxon>
        <taxon>metagenomes</taxon>
        <taxon>ecological metagenomes</taxon>
    </lineage>
</organism>
<protein>
    <submittedName>
        <fullName evidence="1">Uncharacterized protein</fullName>
    </submittedName>
</protein>
<accession>A0A3B0U7M6</accession>
<dbReference type="EMBL" id="UOES01000171">
    <property type="protein sequence ID" value="VAW27011.1"/>
    <property type="molecule type" value="Genomic_DNA"/>
</dbReference>
<name>A0A3B0U7M6_9ZZZZ</name>
<gene>
    <name evidence="1" type="ORF">MNBD_BACTEROID06-1325</name>
</gene>
<evidence type="ECO:0000313" key="1">
    <source>
        <dbReference type="EMBL" id="VAW27011.1"/>
    </source>
</evidence>
<dbReference type="AlphaFoldDB" id="A0A3B0U7M6"/>
<sequence length="51" mass="5550">MKIKFLTTLILLLLSFDPLFSQTYVGAGFAGGTVSTQLSRFDEAYGASFLL</sequence>
<reference evidence="1" key="1">
    <citation type="submission" date="2018-06" db="EMBL/GenBank/DDBJ databases">
        <authorList>
            <person name="Zhirakovskaya E."/>
        </authorList>
    </citation>
    <scope>NUCLEOTIDE SEQUENCE</scope>
</reference>
<proteinExistence type="predicted"/>